<dbReference type="EMBL" id="NFLC01000004">
    <property type="protein sequence ID" value="OUQ11203.1"/>
    <property type="molecule type" value="Genomic_DNA"/>
</dbReference>
<dbReference type="Gene3D" id="3.40.630.30">
    <property type="match status" value="1"/>
</dbReference>
<keyword evidence="2" id="KW-0963">Cytoplasm</keyword>
<evidence type="ECO:0000256" key="3">
    <source>
        <dbReference type="ARBA" id="ARBA00022679"/>
    </source>
</evidence>
<gene>
    <name evidence="6" type="ORF">B5E88_03115</name>
</gene>
<dbReference type="RefSeq" id="WP_047242452.1">
    <property type="nucleotide sequence ID" value="NZ_JAKYKM010000021.1"/>
</dbReference>
<sequence>MISKIDEKNTVSKIQFLEEQIIQIYQKMNQAFTHGAPWTLEQFMADLNSTATNYLFLEVQAKLVGFVSYRQILDEIEIDEVLIFKEYQHQGFGYQLMQKFLQEAFEKQGQTIFLEVRQSNLSAIHLYEKCGFKQIAKRKNYYQHPVEDAWIYQYQRED</sequence>
<accession>A0A1Y4R3Y4</accession>
<dbReference type="InterPro" id="IPR050680">
    <property type="entry name" value="YpeA/RimI_acetyltransf"/>
</dbReference>
<protein>
    <submittedName>
        <fullName evidence="6">Ribosomal-protein-alanine N-acetyltransferase RimI</fullName>
    </submittedName>
</protein>
<dbReference type="NCBIfam" id="TIGR01575">
    <property type="entry name" value="rimI"/>
    <property type="match status" value="1"/>
</dbReference>
<name>A0A1Y4R3Y4_9ENTE</name>
<dbReference type="CDD" id="cd04301">
    <property type="entry name" value="NAT_SF"/>
    <property type="match status" value="1"/>
</dbReference>
<organism evidence="6 7">
    <name type="scientific">Enterococcus cecorum</name>
    <dbReference type="NCBI Taxonomy" id="44008"/>
    <lineage>
        <taxon>Bacteria</taxon>
        <taxon>Bacillati</taxon>
        <taxon>Bacillota</taxon>
        <taxon>Bacilli</taxon>
        <taxon>Lactobacillales</taxon>
        <taxon>Enterococcaceae</taxon>
        <taxon>Enterococcus</taxon>
    </lineage>
</organism>
<evidence type="ECO:0000256" key="4">
    <source>
        <dbReference type="ARBA" id="ARBA00023315"/>
    </source>
</evidence>
<keyword evidence="3 6" id="KW-0808">Transferase</keyword>
<evidence type="ECO:0000313" key="6">
    <source>
        <dbReference type="EMBL" id="OUQ11203.1"/>
    </source>
</evidence>
<dbReference type="Pfam" id="PF00583">
    <property type="entry name" value="Acetyltransf_1"/>
    <property type="match status" value="1"/>
</dbReference>
<dbReference type="AlphaFoldDB" id="A0A1Y4R3Y4"/>
<evidence type="ECO:0000256" key="1">
    <source>
        <dbReference type="ARBA" id="ARBA00005395"/>
    </source>
</evidence>
<keyword evidence="4" id="KW-0012">Acyltransferase</keyword>
<evidence type="ECO:0000313" key="7">
    <source>
        <dbReference type="Proteomes" id="UP000196074"/>
    </source>
</evidence>
<dbReference type="InterPro" id="IPR000182">
    <property type="entry name" value="GNAT_dom"/>
</dbReference>
<dbReference type="PANTHER" id="PTHR43420">
    <property type="entry name" value="ACETYLTRANSFERASE"/>
    <property type="match status" value="1"/>
</dbReference>
<dbReference type="PROSITE" id="PS51186">
    <property type="entry name" value="GNAT"/>
    <property type="match status" value="1"/>
</dbReference>
<evidence type="ECO:0000259" key="5">
    <source>
        <dbReference type="PROSITE" id="PS51186"/>
    </source>
</evidence>
<dbReference type="PANTHER" id="PTHR43420:SF44">
    <property type="entry name" value="ACETYLTRANSFERASE YPEA"/>
    <property type="match status" value="1"/>
</dbReference>
<dbReference type="InterPro" id="IPR016181">
    <property type="entry name" value="Acyl_CoA_acyltransferase"/>
</dbReference>
<feature type="domain" description="N-acetyltransferase" evidence="5">
    <location>
        <begin position="12"/>
        <end position="157"/>
    </location>
</feature>
<reference evidence="7" key="1">
    <citation type="submission" date="2017-04" db="EMBL/GenBank/DDBJ databases">
        <title>Function of individual gut microbiota members based on whole genome sequencing of pure cultures obtained from chicken caecum.</title>
        <authorList>
            <person name="Medvecky M."/>
            <person name="Cejkova D."/>
            <person name="Polansky O."/>
            <person name="Karasova D."/>
            <person name="Kubasova T."/>
            <person name="Cizek A."/>
            <person name="Rychlik I."/>
        </authorList>
    </citation>
    <scope>NUCLEOTIDE SEQUENCE [LARGE SCALE GENOMIC DNA]</scope>
    <source>
        <strain evidence="7">An144</strain>
    </source>
</reference>
<dbReference type="InterPro" id="IPR006464">
    <property type="entry name" value="AcTrfase_RimI/Ard1"/>
</dbReference>
<dbReference type="GO" id="GO:0008080">
    <property type="term" value="F:N-acetyltransferase activity"/>
    <property type="evidence" value="ECO:0007669"/>
    <property type="project" value="InterPro"/>
</dbReference>
<dbReference type="SUPFAM" id="SSF55729">
    <property type="entry name" value="Acyl-CoA N-acyltransferases (Nat)"/>
    <property type="match status" value="1"/>
</dbReference>
<proteinExistence type="inferred from homology"/>
<dbReference type="Proteomes" id="UP000196074">
    <property type="component" value="Unassembled WGS sequence"/>
</dbReference>
<evidence type="ECO:0000256" key="2">
    <source>
        <dbReference type="ARBA" id="ARBA00022490"/>
    </source>
</evidence>
<comment type="caution">
    <text evidence="6">The sequence shown here is derived from an EMBL/GenBank/DDBJ whole genome shotgun (WGS) entry which is preliminary data.</text>
</comment>
<comment type="similarity">
    <text evidence="1">Belongs to the acetyltransferase family. RimI subfamily.</text>
</comment>